<proteinExistence type="predicted"/>
<comment type="caution">
    <text evidence="2">The sequence shown here is derived from an EMBL/GenBank/DDBJ whole genome shotgun (WGS) entry which is preliminary data.</text>
</comment>
<dbReference type="EMBL" id="JAUTWS010000003">
    <property type="protein sequence ID" value="MDO9707678.1"/>
    <property type="molecule type" value="Genomic_DNA"/>
</dbReference>
<gene>
    <name evidence="2" type="ORF">Q7A36_04915</name>
</gene>
<evidence type="ECO:0000256" key="1">
    <source>
        <dbReference type="SAM" id="MobiDB-lite"/>
    </source>
</evidence>
<feature type="region of interest" description="Disordered" evidence="1">
    <location>
        <begin position="1"/>
        <end position="21"/>
    </location>
</feature>
<organism evidence="2 3">
    <name type="scientific">Paracraurococcus lichenis</name>
    <dbReference type="NCBI Taxonomy" id="3064888"/>
    <lineage>
        <taxon>Bacteria</taxon>
        <taxon>Pseudomonadati</taxon>
        <taxon>Pseudomonadota</taxon>
        <taxon>Alphaproteobacteria</taxon>
        <taxon>Acetobacterales</taxon>
        <taxon>Roseomonadaceae</taxon>
        <taxon>Paracraurococcus</taxon>
    </lineage>
</organism>
<dbReference type="RefSeq" id="WP_305102545.1">
    <property type="nucleotide sequence ID" value="NZ_JAUTWS010000003.1"/>
</dbReference>
<reference evidence="2 3" key="1">
    <citation type="submission" date="2023-08" db="EMBL/GenBank/DDBJ databases">
        <title>The draft genome sequence of Paracraurococcus sp. LOR1-02.</title>
        <authorList>
            <person name="Kingkaew E."/>
            <person name="Tanasupawat S."/>
        </authorList>
    </citation>
    <scope>NUCLEOTIDE SEQUENCE [LARGE SCALE GENOMIC DNA]</scope>
    <source>
        <strain evidence="2 3">LOR1-02</strain>
    </source>
</reference>
<accession>A0ABT9DUU5</accession>
<name>A0ABT9DUU5_9PROT</name>
<dbReference type="Proteomes" id="UP001243009">
    <property type="component" value="Unassembled WGS sequence"/>
</dbReference>
<sequence>MPHPIAAGPGPGSVSRPGQDGAAAALPELREADAPPDIAAIYAALRQASGVPLVNLIHRHLATLPGVLPWVWQAIRPPLEDGRLAGARERLAAAVPIPEVAPLPATALPDAERAAILALAETYTRGNLTNLILLTALRRALDGAPADPAPPPPALPAPAMLPAPPPLPRLDDLPPGTAAAVRALAARHGEAGVVPSLYLHLAHWPEVPALLPDWLGAALEPDAIAAARDATVRLAEREADALRPALALAGAVPGGHGPAVLAVLGRFTRAVIPAMVPIGLALRRCLATPC</sequence>
<keyword evidence="3" id="KW-1185">Reference proteome</keyword>
<evidence type="ECO:0000313" key="3">
    <source>
        <dbReference type="Proteomes" id="UP001243009"/>
    </source>
</evidence>
<feature type="compositionally biased region" description="Pro residues" evidence="1">
    <location>
        <begin position="147"/>
        <end position="168"/>
    </location>
</feature>
<evidence type="ECO:0000313" key="2">
    <source>
        <dbReference type="EMBL" id="MDO9707678.1"/>
    </source>
</evidence>
<feature type="region of interest" description="Disordered" evidence="1">
    <location>
        <begin position="144"/>
        <end position="173"/>
    </location>
</feature>
<protein>
    <submittedName>
        <fullName evidence="2">Uncharacterized protein</fullName>
    </submittedName>
</protein>